<reference evidence="2 3" key="1">
    <citation type="journal article" date="2015" name="Proc. Natl. Acad. Sci. U.S.A.">
        <title>The resurrection genome of Boea hygrometrica: A blueprint for survival of dehydration.</title>
        <authorList>
            <person name="Xiao L."/>
            <person name="Yang G."/>
            <person name="Zhang L."/>
            <person name="Yang X."/>
            <person name="Zhao S."/>
            <person name="Ji Z."/>
            <person name="Zhou Q."/>
            <person name="Hu M."/>
            <person name="Wang Y."/>
            <person name="Chen M."/>
            <person name="Xu Y."/>
            <person name="Jin H."/>
            <person name="Xiao X."/>
            <person name="Hu G."/>
            <person name="Bao F."/>
            <person name="Hu Y."/>
            <person name="Wan P."/>
            <person name="Li L."/>
            <person name="Deng X."/>
            <person name="Kuang T."/>
            <person name="Xiang C."/>
            <person name="Zhu J.K."/>
            <person name="Oliver M.J."/>
            <person name="He Y."/>
        </authorList>
    </citation>
    <scope>NUCLEOTIDE SEQUENCE [LARGE SCALE GENOMIC DNA]</scope>
    <source>
        <strain evidence="3">cv. XS01</strain>
    </source>
</reference>
<feature type="region of interest" description="Disordered" evidence="1">
    <location>
        <begin position="16"/>
        <end position="43"/>
    </location>
</feature>
<gene>
    <name evidence="2" type="ORF">F511_23517</name>
</gene>
<dbReference type="AlphaFoldDB" id="A0A2Z7D2C9"/>
<evidence type="ECO:0000256" key="1">
    <source>
        <dbReference type="SAM" id="MobiDB-lite"/>
    </source>
</evidence>
<accession>A0A2Z7D2C9</accession>
<name>A0A2Z7D2C9_9LAMI</name>
<protein>
    <submittedName>
        <fullName evidence="2">Cannabidiolic acid synthase-like</fullName>
    </submittedName>
</protein>
<sequence length="126" mass="14558">MQQTIYHVVQCMRTEETGGAQRKQHSASYQNRSGPRTCERMGVTRPLDHTRYQKPHKTGMAVAHVREWELPSSSITRSTRKKLEQRAIEHVREWELPSRSITRILIKRVSSTPKSSKEIISTTANC</sequence>
<keyword evidence="3" id="KW-1185">Reference proteome</keyword>
<proteinExistence type="predicted"/>
<evidence type="ECO:0000313" key="3">
    <source>
        <dbReference type="Proteomes" id="UP000250235"/>
    </source>
</evidence>
<evidence type="ECO:0000313" key="2">
    <source>
        <dbReference type="EMBL" id="KZV53160.1"/>
    </source>
</evidence>
<organism evidence="2 3">
    <name type="scientific">Dorcoceras hygrometricum</name>
    <dbReference type="NCBI Taxonomy" id="472368"/>
    <lineage>
        <taxon>Eukaryota</taxon>
        <taxon>Viridiplantae</taxon>
        <taxon>Streptophyta</taxon>
        <taxon>Embryophyta</taxon>
        <taxon>Tracheophyta</taxon>
        <taxon>Spermatophyta</taxon>
        <taxon>Magnoliopsida</taxon>
        <taxon>eudicotyledons</taxon>
        <taxon>Gunneridae</taxon>
        <taxon>Pentapetalae</taxon>
        <taxon>asterids</taxon>
        <taxon>lamiids</taxon>
        <taxon>Lamiales</taxon>
        <taxon>Gesneriaceae</taxon>
        <taxon>Didymocarpoideae</taxon>
        <taxon>Trichosporeae</taxon>
        <taxon>Loxocarpinae</taxon>
        <taxon>Dorcoceras</taxon>
    </lineage>
</organism>
<dbReference type="EMBL" id="KQ990529">
    <property type="protein sequence ID" value="KZV53160.1"/>
    <property type="molecule type" value="Genomic_DNA"/>
</dbReference>
<dbReference type="Proteomes" id="UP000250235">
    <property type="component" value="Unassembled WGS sequence"/>
</dbReference>